<dbReference type="CDD" id="cd14014">
    <property type="entry name" value="STKc_PknB_like"/>
    <property type="match status" value="1"/>
</dbReference>
<dbReference type="InterPro" id="IPR008266">
    <property type="entry name" value="Tyr_kinase_AS"/>
</dbReference>
<keyword evidence="4 7" id="KW-0547">Nucleotide-binding</keyword>
<dbReference type="GO" id="GO:0016301">
    <property type="term" value="F:kinase activity"/>
    <property type="evidence" value="ECO:0007669"/>
    <property type="project" value="UniProtKB-KW"/>
</dbReference>
<evidence type="ECO:0000313" key="12">
    <source>
        <dbReference type="Proteomes" id="UP001595859"/>
    </source>
</evidence>
<evidence type="ECO:0000256" key="9">
    <source>
        <dbReference type="SAM" id="Phobius"/>
    </source>
</evidence>
<dbReference type="EC" id="2.7.11.1" evidence="1"/>
<dbReference type="InterPro" id="IPR011009">
    <property type="entry name" value="Kinase-like_dom_sf"/>
</dbReference>
<evidence type="ECO:0000256" key="8">
    <source>
        <dbReference type="SAM" id="MobiDB-lite"/>
    </source>
</evidence>
<keyword evidence="3" id="KW-0808">Transferase</keyword>
<keyword evidence="9" id="KW-1133">Transmembrane helix</keyword>
<name>A0ABV9S8A2_9PSEU</name>
<evidence type="ECO:0000256" key="7">
    <source>
        <dbReference type="PROSITE-ProRule" id="PRU10141"/>
    </source>
</evidence>
<reference evidence="12" key="1">
    <citation type="journal article" date="2019" name="Int. J. Syst. Evol. Microbiol.">
        <title>The Global Catalogue of Microorganisms (GCM) 10K type strain sequencing project: providing services to taxonomists for standard genome sequencing and annotation.</title>
        <authorList>
            <consortium name="The Broad Institute Genomics Platform"/>
            <consortium name="The Broad Institute Genome Sequencing Center for Infectious Disease"/>
            <person name="Wu L."/>
            <person name="Ma J."/>
        </authorList>
    </citation>
    <scope>NUCLEOTIDE SEQUENCE [LARGE SCALE GENOMIC DNA]</scope>
    <source>
        <strain evidence="12">ZS-22-S1</strain>
    </source>
</reference>
<feature type="binding site" evidence="7">
    <location>
        <position position="40"/>
    </location>
    <ligand>
        <name>ATP</name>
        <dbReference type="ChEBI" id="CHEBI:30616"/>
    </ligand>
</feature>
<organism evidence="11 12">
    <name type="scientific">Actinophytocola glycyrrhizae</name>
    <dbReference type="NCBI Taxonomy" id="2044873"/>
    <lineage>
        <taxon>Bacteria</taxon>
        <taxon>Bacillati</taxon>
        <taxon>Actinomycetota</taxon>
        <taxon>Actinomycetes</taxon>
        <taxon>Pseudonocardiales</taxon>
        <taxon>Pseudonocardiaceae</taxon>
    </lineage>
</organism>
<gene>
    <name evidence="11" type="ORF">ACFPCV_23410</name>
</gene>
<dbReference type="RefSeq" id="WP_378058438.1">
    <property type="nucleotide sequence ID" value="NZ_JBHSIS010000010.1"/>
</dbReference>
<dbReference type="SUPFAM" id="SSF51445">
    <property type="entry name" value="(Trans)glycosidases"/>
    <property type="match status" value="1"/>
</dbReference>
<evidence type="ECO:0000256" key="2">
    <source>
        <dbReference type="ARBA" id="ARBA00022527"/>
    </source>
</evidence>
<dbReference type="Proteomes" id="UP001595859">
    <property type="component" value="Unassembled WGS sequence"/>
</dbReference>
<evidence type="ECO:0000259" key="10">
    <source>
        <dbReference type="PROSITE" id="PS50011"/>
    </source>
</evidence>
<dbReference type="InterPro" id="IPR017441">
    <property type="entry name" value="Protein_kinase_ATP_BS"/>
</dbReference>
<keyword evidence="9" id="KW-0472">Membrane</keyword>
<dbReference type="EMBL" id="JBHSIS010000010">
    <property type="protein sequence ID" value="MFC4856465.1"/>
    <property type="molecule type" value="Genomic_DNA"/>
</dbReference>
<feature type="transmembrane region" description="Helical" evidence="9">
    <location>
        <begin position="249"/>
        <end position="270"/>
    </location>
</feature>
<dbReference type="PROSITE" id="PS00109">
    <property type="entry name" value="PROTEIN_KINASE_TYR"/>
    <property type="match status" value="1"/>
</dbReference>
<feature type="domain" description="Protein kinase" evidence="10">
    <location>
        <begin position="11"/>
        <end position="258"/>
    </location>
</feature>
<sequence length="600" mass="63768">MRSGDVIAGRYRLDDTVGAGGMGVVWRATDLELRRVVAVKRTSTGDGEQLRREARIGAGLQHPNVISVFDVVVEDGERWLIMEYLPARSLAEILRTDGPLTPAGAAHVGAQVATALAAMHAKGMVHRDVTPANVLVAEDGTAKLADLGIAMWSEVTLTGSAQTPGTPGFLAPEVARGSAATPAADLYALGVTLAAAVEGGEHGTGLHDVLSRLTDDTPSRRLSAEVAAGRLRKAAGGTAAPRRRVSRRVLLALGAAVVVTAGLIVVPKILPDAAGDKSGGATAEAPADPAPKRDVPGAGAAARLLYGLSGGANLAQASELVRDAPTRMLTTTFHQSSELATLSGWRHNVVPDAYDKGFALHLLIPSWRDDDNPEVPFRTGYGHACGRKEPFTDTFRDDMRTLARTFAGRAEGPPLYVTVFHEVSAFACGDDGYYENTPATRAYFRALKDRYLEIRDIFHAQAPNARVGLGWQGWQATLDDHPEAGGGPSMFENFADVLAASDYNAVLSWQKAGNVEQIRRAVRILGEYGPVMVAAHANDDVPPDVIDKDMRTLLTDASIAALATDGLFAWSFNEEKGIVDAGRPTVEFVKDVVRRTGREP</sequence>
<proteinExistence type="predicted"/>
<evidence type="ECO:0000256" key="5">
    <source>
        <dbReference type="ARBA" id="ARBA00022777"/>
    </source>
</evidence>
<keyword evidence="6 7" id="KW-0067">ATP-binding</keyword>
<accession>A0ABV9S8A2</accession>
<dbReference type="InterPro" id="IPR017853">
    <property type="entry name" value="GH"/>
</dbReference>
<dbReference type="Pfam" id="PF00069">
    <property type="entry name" value="Pkinase"/>
    <property type="match status" value="1"/>
</dbReference>
<evidence type="ECO:0000256" key="4">
    <source>
        <dbReference type="ARBA" id="ARBA00022741"/>
    </source>
</evidence>
<dbReference type="PROSITE" id="PS50011">
    <property type="entry name" value="PROTEIN_KINASE_DOM"/>
    <property type="match status" value="1"/>
</dbReference>
<evidence type="ECO:0000256" key="6">
    <source>
        <dbReference type="ARBA" id="ARBA00022840"/>
    </source>
</evidence>
<dbReference type="InterPro" id="IPR000719">
    <property type="entry name" value="Prot_kinase_dom"/>
</dbReference>
<comment type="caution">
    <text evidence="11">The sequence shown here is derived from an EMBL/GenBank/DDBJ whole genome shotgun (WGS) entry which is preliminary data.</text>
</comment>
<evidence type="ECO:0000313" key="11">
    <source>
        <dbReference type="EMBL" id="MFC4856465.1"/>
    </source>
</evidence>
<protein>
    <recommendedName>
        <fullName evidence="1">non-specific serine/threonine protein kinase</fullName>
        <ecNumber evidence="1">2.7.11.1</ecNumber>
    </recommendedName>
</protein>
<dbReference type="PANTHER" id="PTHR43289:SF6">
    <property type="entry name" value="SERINE_THREONINE-PROTEIN KINASE NEKL-3"/>
    <property type="match status" value="1"/>
</dbReference>
<dbReference type="Gene3D" id="1.10.510.10">
    <property type="entry name" value="Transferase(Phosphotransferase) domain 1"/>
    <property type="match status" value="1"/>
</dbReference>
<evidence type="ECO:0000256" key="1">
    <source>
        <dbReference type="ARBA" id="ARBA00012513"/>
    </source>
</evidence>
<dbReference type="PROSITE" id="PS00107">
    <property type="entry name" value="PROTEIN_KINASE_ATP"/>
    <property type="match status" value="1"/>
</dbReference>
<keyword evidence="12" id="KW-1185">Reference proteome</keyword>
<dbReference type="SUPFAM" id="SSF56112">
    <property type="entry name" value="Protein kinase-like (PK-like)"/>
    <property type="match status" value="1"/>
</dbReference>
<dbReference type="PANTHER" id="PTHR43289">
    <property type="entry name" value="MITOGEN-ACTIVATED PROTEIN KINASE KINASE KINASE 20-RELATED"/>
    <property type="match status" value="1"/>
</dbReference>
<feature type="region of interest" description="Disordered" evidence="8">
    <location>
        <begin position="275"/>
        <end position="296"/>
    </location>
</feature>
<keyword evidence="9" id="KW-0812">Transmembrane</keyword>
<keyword evidence="2" id="KW-0723">Serine/threonine-protein kinase</keyword>
<keyword evidence="5 11" id="KW-0418">Kinase</keyword>
<evidence type="ECO:0000256" key="3">
    <source>
        <dbReference type="ARBA" id="ARBA00022679"/>
    </source>
</evidence>